<keyword evidence="6 8" id="KW-0539">Nucleus</keyword>
<dbReference type="OrthoDB" id="272147at2759"/>
<comment type="subcellular location">
    <subcellularLocation>
        <location evidence="2 8">Nucleus</location>
    </subcellularLocation>
</comment>
<evidence type="ECO:0000313" key="11">
    <source>
        <dbReference type="EMBL" id="KIP09698.1"/>
    </source>
</evidence>
<organism evidence="11 12">
    <name type="scientific">Phlebiopsis gigantea (strain 11061_1 CR5-6)</name>
    <name type="common">White-rot fungus</name>
    <name type="synonym">Peniophora gigantea</name>
    <dbReference type="NCBI Taxonomy" id="745531"/>
    <lineage>
        <taxon>Eukaryota</taxon>
        <taxon>Fungi</taxon>
        <taxon>Dikarya</taxon>
        <taxon>Basidiomycota</taxon>
        <taxon>Agaricomycotina</taxon>
        <taxon>Agaricomycetes</taxon>
        <taxon>Polyporales</taxon>
        <taxon>Phanerochaetaceae</taxon>
        <taxon>Phlebiopsis</taxon>
    </lineage>
</organism>
<comment type="cofactor">
    <cofactor evidence="1 8">
        <name>Mg(2+)</name>
        <dbReference type="ChEBI" id="CHEBI:18420"/>
    </cofactor>
</comment>
<evidence type="ECO:0000256" key="5">
    <source>
        <dbReference type="ARBA" id="ARBA00022801"/>
    </source>
</evidence>
<dbReference type="Pfam" id="PF02940">
    <property type="entry name" value="mRNA_triPase"/>
    <property type="match status" value="1"/>
</dbReference>
<feature type="domain" description="mRNA triphosphatase Cet1-like" evidence="10">
    <location>
        <begin position="50"/>
        <end position="259"/>
    </location>
</feature>
<evidence type="ECO:0000259" key="10">
    <source>
        <dbReference type="Pfam" id="PF02940"/>
    </source>
</evidence>
<dbReference type="GO" id="GO:0140818">
    <property type="term" value="F:mRNA 5'-triphosphate monophosphatase activity"/>
    <property type="evidence" value="ECO:0007669"/>
    <property type="project" value="UniProtKB-EC"/>
</dbReference>
<dbReference type="InterPro" id="IPR004206">
    <property type="entry name" value="mRNA_triPase_Cet1"/>
</dbReference>
<evidence type="ECO:0000256" key="9">
    <source>
        <dbReference type="SAM" id="MobiDB-lite"/>
    </source>
</evidence>
<name>A0A0C3PR92_PHLG1</name>
<comment type="subunit">
    <text evidence="8">Heterodimer. The mRNA-capping enzyme is composed of two separate chains alpha and beta, respectively a mRNA guanylyltransferase and an mRNA 5'-triphosphate monophosphatase.</text>
</comment>
<dbReference type="CDD" id="cd07470">
    <property type="entry name" value="CYTH-like_mRNA_RTPase"/>
    <property type="match status" value="1"/>
</dbReference>
<comment type="function">
    <text evidence="8">First step of mRNA capping. Converts the 5'-triphosphate end of a nascent mRNA chain into a diphosphate end.</text>
</comment>
<sequence length="309" mass="35045">MDQRGQSPDADYDGQRPSKRARRTPPPVESNGHTDRPPLSLSILAVEPVDEFILEVADFIHHHIMNKKDREGTIEVEAKVGILRENGSGTRVNLPVIVETILHPEYKEYHFESNMSPMQHRHFNTLLNKLKLASSQPGHPSSPLEYTHLHLVDTFYPAEGSGNKIRVTRDEKTKEVVACMQKKRLASLDIISPKRNADWRISVNVEVPVQMPIGTATFSRRKDRMSYTHEEFIIDLTQVTSTSGPNVKPEILHELEVELARPTYLFATALKRGDPNVPEAERSAFDELIRAFVNNARILVRNAPPDGWQ</sequence>
<reference evidence="11 12" key="1">
    <citation type="journal article" date="2014" name="PLoS Genet.">
        <title>Analysis of the Phlebiopsis gigantea genome, transcriptome and secretome provides insight into its pioneer colonization strategies of wood.</title>
        <authorList>
            <person name="Hori C."/>
            <person name="Ishida T."/>
            <person name="Igarashi K."/>
            <person name="Samejima M."/>
            <person name="Suzuki H."/>
            <person name="Master E."/>
            <person name="Ferreira P."/>
            <person name="Ruiz-Duenas F.J."/>
            <person name="Held B."/>
            <person name="Canessa P."/>
            <person name="Larrondo L.F."/>
            <person name="Schmoll M."/>
            <person name="Druzhinina I.S."/>
            <person name="Kubicek C.P."/>
            <person name="Gaskell J.A."/>
            <person name="Kersten P."/>
            <person name="St John F."/>
            <person name="Glasner J."/>
            <person name="Sabat G."/>
            <person name="Splinter BonDurant S."/>
            <person name="Syed K."/>
            <person name="Yadav J."/>
            <person name="Mgbeahuruike A.C."/>
            <person name="Kovalchuk A."/>
            <person name="Asiegbu F.O."/>
            <person name="Lackner G."/>
            <person name="Hoffmeister D."/>
            <person name="Rencoret J."/>
            <person name="Gutierrez A."/>
            <person name="Sun H."/>
            <person name="Lindquist E."/>
            <person name="Barry K."/>
            <person name="Riley R."/>
            <person name="Grigoriev I.V."/>
            <person name="Henrissat B."/>
            <person name="Kues U."/>
            <person name="Berka R.M."/>
            <person name="Martinez A.T."/>
            <person name="Covert S.F."/>
            <person name="Blanchette R.A."/>
            <person name="Cullen D."/>
        </authorList>
    </citation>
    <scope>NUCLEOTIDE SEQUENCE [LARGE SCALE GENOMIC DNA]</scope>
    <source>
        <strain evidence="11 12">11061_1 CR5-6</strain>
    </source>
</reference>
<dbReference type="GO" id="GO:0004651">
    <property type="term" value="F:polynucleotide 5'-phosphatase activity"/>
    <property type="evidence" value="ECO:0007669"/>
    <property type="project" value="UniProtKB-UniRule"/>
</dbReference>
<keyword evidence="5 8" id="KW-0378">Hydrolase</keyword>
<evidence type="ECO:0000256" key="6">
    <source>
        <dbReference type="ARBA" id="ARBA00023242"/>
    </source>
</evidence>
<evidence type="ECO:0000256" key="7">
    <source>
        <dbReference type="ARBA" id="ARBA00047740"/>
    </source>
</evidence>
<gene>
    <name evidence="11" type="ORF">PHLGIDRAFT_102447</name>
</gene>
<keyword evidence="8" id="KW-0506">mRNA capping</keyword>
<dbReference type="EC" id="3.6.1.74" evidence="8"/>
<accession>A0A0C3PR92</accession>
<dbReference type="InterPro" id="IPR033469">
    <property type="entry name" value="CYTH-like_dom_sf"/>
</dbReference>
<dbReference type="HOGENOM" id="CLU_018004_1_0_1"/>
<dbReference type="AlphaFoldDB" id="A0A0C3PR92"/>
<evidence type="ECO:0000313" key="12">
    <source>
        <dbReference type="Proteomes" id="UP000053257"/>
    </source>
</evidence>
<dbReference type="PANTHER" id="PTHR28118:SF1">
    <property type="entry name" value="POLYNUCLEOTIDE 5'-TRIPHOSPHATASE CTL1-RELATED"/>
    <property type="match status" value="1"/>
</dbReference>
<evidence type="ECO:0000256" key="4">
    <source>
        <dbReference type="ARBA" id="ARBA00022664"/>
    </source>
</evidence>
<dbReference type="GO" id="GO:0031533">
    <property type="term" value="C:mRNA capping enzyme complex"/>
    <property type="evidence" value="ECO:0007669"/>
    <property type="project" value="UniProtKB-UniRule"/>
</dbReference>
<dbReference type="InterPro" id="IPR040343">
    <property type="entry name" value="Cet1/Ctl1"/>
</dbReference>
<comment type="similarity">
    <text evidence="3 8">Belongs to the fungal TPase family.</text>
</comment>
<dbReference type="Proteomes" id="UP000053257">
    <property type="component" value="Unassembled WGS sequence"/>
</dbReference>
<dbReference type="Gene3D" id="3.20.100.10">
    <property type="entry name" value="mRNA triphosphatase Cet1-like"/>
    <property type="match status" value="1"/>
</dbReference>
<comment type="catalytic activity">
    <reaction evidence="7">
        <text>a 5'-end triphospho-ribonucleoside in mRNA + H2O = a 5'-end diphospho-ribonucleoside in mRNA + phosphate + H(+)</text>
        <dbReference type="Rhea" id="RHEA:67004"/>
        <dbReference type="Rhea" id="RHEA-COMP:17164"/>
        <dbReference type="Rhea" id="RHEA-COMP:17165"/>
        <dbReference type="ChEBI" id="CHEBI:15377"/>
        <dbReference type="ChEBI" id="CHEBI:15378"/>
        <dbReference type="ChEBI" id="CHEBI:43474"/>
        <dbReference type="ChEBI" id="CHEBI:167616"/>
        <dbReference type="ChEBI" id="CHEBI:167618"/>
        <dbReference type="EC" id="3.6.1.74"/>
    </reaction>
    <physiologicalReaction direction="left-to-right" evidence="7">
        <dbReference type="Rhea" id="RHEA:67005"/>
    </physiologicalReaction>
</comment>
<dbReference type="PANTHER" id="PTHR28118">
    <property type="entry name" value="POLYNUCLEOTIDE 5'-TRIPHOSPHATASE-RELATED"/>
    <property type="match status" value="1"/>
</dbReference>
<dbReference type="EMBL" id="KN840463">
    <property type="protein sequence ID" value="KIP09698.1"/>
    <property type="molecule type" value="Genomic_DNA"/>
</dbReference>
<dbReference type="SUPFAM" id="SSF55154">
    <property type="entry name" value="CYTH-like phosphatases"/>
    <property type="match status" value="1"/>
</dbReference>
<dbReference type="GO" id="GO:0006370">
    <property type="term" value="P:7-methylguanosine mRNA capping"/>
    <property type="evidence" value="ECO:0007669"/>
    <property type="project" value="UniProtKB-UniRule"/>
</dbReference>
<evidence type="ECO:0000256" key="1">
    <source>
        <dbReference type="ARBA" id="ARBA00001946"/>
    </source>
</evidence>
<dbReference type="STRING" id="745531.A0A0C3PR92"/>
<feature type="region of interest" description="Disordered" evidence="9">
    <location>
        <begin position="1"/>
        <end position="39"/>
    </location>
</feature>
<keyword evidence="12" id="KW-1185">Reference proteome</keyword>
<proteinExistence type="inferred from homology"/>
<evidence type="ECO:0000256" key="3">
    <source>
        <dbReference type="ARBA" id="ARBA00006345"/>
    </source>
</evidence>
<dbReference type="InterPro" id="IPR037009">
    <property type="entry name" value="mRNA_triPase_Cet1_sf"/>
</dbReference>
<evidence type="ECO:0000256" key="2">
    <source>
        <dbReference type="ARBA" id="ARBA00004123"/>
    </source>
</evidence>
<evidence type="ECO:0000256" key="8">
    <source>
        <dbReference type="RuleBase" id="RU367053"/>
    </source>
</evidence>
<protein>
    <recommendedName>
        <fullName evidence="8">mRNA-capping enzyme subunit beta</fullName>
        <ecNumber evidence="8">3.6.1.74</ecNumber>
    </recommendedName>
    <alternativeName>
        <fullName evidence="8">mRNA 5'-phosphatase</fullName>
    </alternativeName>
    <alternativeName>
        <fullName evidence="8">mRNA 5'-triphosphate monophosphatase</fullName>
    </alternativeName>
</protein>
<keyword evidence="4 8" id="KW-0507">mRNA processing</keyword>